<accession>A0A6A4PXI4</accession>
<dbReference type="Gene3D" id="1.25.40.10">
    <property type="entry name" value="Tetratricopeptide repeat domain"/>
    <property type="match status" value="1"/>
</dbReference>
<organism evidence="5 6">
    <name type="scientific">Lupinus albus</name>
    <name type="common">White lupine</name>
    <name type="synonym">Lupinus termis</name>
    <dbReference type="NCBI Taxonomy" id="3870"/>
    <lineage>
        <taxon>Eukaryota</taxon>
        <taxon>Viridiplantae</taxon>
        <taxon>Streptophyta</taxon>
        <taxon>Embryophyta</taxon>
        <taxon>Tracheophyta</taxon>
        <taxon>Spermatophyta</taxon>
        <taxon>Magnoliopsida</taxon>
        <taxon>eudicotyledons</taxon>
        <taxon>Gunneridae</taxon>
        <taxon>Pentapetalae</taxon>
        <taxon>rosids</taxon>
        <taxon>fabids</taxon>
        <taxon>Fabales</taxon>
        <taxon>Fabaceae</taxon>
        <taxon>Papilionoideae</taxon>
        <taxon>50 kb inversion clade</taxon>
        <taxon>genistoids sensu lato</taxon>
        <taxon>core genistoids</taxon>
        <taxon>Genisteae</taxon>
        <taxon>Lupinus</taxon>
    </lineage>
</organism>
<dbReference type="InterPro" id="IPR045153">
    <property type="entry name" value="Est1/Ebs1-like"/>
</dbReference>
<dbReference type="EMBL" id="WOCE01000010">
    <property type="protein sequence ID" value="KAE9606281.1"/>
    <property type="molecule type" value="Genomic_DNA"/>
</dbReference>
<comment type="caution">
    <text evidence="5">The sequence shown here is derived from an EMBL/GenBank/DDBJ whole genome shotgun (WGS) entry which is preliminary data.</text>
</comment>
<dbReference type="GO" id="GO:0070034">
    <property type="term" value="F:telomerase RNA binding"/>
    <property type="evidence" value="ECO:0007669"/>
    <property type="project" value="TreeGrafter"/>
</dbReference>
<feature type="domain" description="DNA/RNA-binding" evidence="3">
    <location>
        <begin position="204"/>
        <end position="539"/>
    </location>
</feature>
<dbReference type="SUPFAM" id="SSF48452">
    <property type="entry name" value="TPR-like"/>
    <property type="match status" value="1"/>
</dbReference>
<dbReference type="PANTHER" id="PTHR15696">
    <property type="entry name" value="SMG-7 SUPPRESSOR WITH MORPHOLOGICAL EFFECT ON GENITALIA PROTEIN 7"/>
    <property type="match status" value="1"/>
</dbReference>
<feature type="region of interest" description="Disordered" evidence="2">
    <location>
        <begin position="823"/>
        <end position="846"/>
    </location>
</feature>
<dbReference type="OrthoDB" id="69928at2759"/>
<feature type="region of interest" description="Disordered" evidence="2">
    <location>
        <begin position="1"/>
        <end position="45"/>
    </location>
</feature>
<dbReference type="FunFam" id="1.25.40.10:FF:000225">
    <property type="entry name" value="Protein SMG7"/>
    <property type="match status" value="1"/>
</dbReference>
<evidence type="ECO:0000256" key="2">
    <source>
        <dbReference type="SAM" id="MobiDB-lite"/>
    </source>
</evidence>
<dbReference type="PANTHER" id="PTHR15696:SF35">
    <property type="entry name" value="NONSENSE-MEDIATED MRNA DECAY FACTOR SMG7"/>
    <property type="match status" value="1"/>
</dbReference>
<evidence type="ECO:0000259" key="3">
    <source>
        <dbReference type="Pfam" id="PF10373"/>
    </source>
</evidence>
<evidence type="ECO:0000313" key="6">
    <source>
        <dbReference type="Proteomes" id="UP000447434"/>
    </source>
</evidence>
<dbReference type="Pfam" id="PF10374">
    <property type="entry name" value="EST1"/>
    <property type="match status" value="1"/>
</dbReference>
<dbReference type="GO" id="GO:0042162">
    <property type="term" value="F:telomeric DNA binding"/>
    <property type="evidence" value="ECO:0007669"/>
    <property type="project" value="TreeGrafter"/>
</dbReference>
<feature type="compositionally biased region" description="Basic and acidic residues" evidence="2">
    <location>
        <begin position="13"/>
        <end position="29"/>
    </location>
</feature>
<evidence type="ECO:0000259" key="4">
    <source>
        <dbReference type="Pfam" id="PF10374"/>
    </source>
</evidence>
<dbReference type="Proteomes" id="UP000447434">
    <property type="component" value="Chromosome 10"/>
</dbReference>
<dbReference type="GO" id="GO:0000184">
    <property type="term" value="P:nuclear-transcribed mRNA catabolic process, nonsense-mediated decay"/>
    <property type="evidence" value="ECO:0007669"/>
    <property type="project" value="TreeGrafter"/>
</dbReference>
<dbReference type="Pfam" id="PF10373">
    <property type="entry name" value="EST1_DNA_bind"/>
    <property type="match status" value="1"/>
</dbReference>
<feature type="region of interest" description="Disordered" evidence="2">
    <location>
        <begin position="883"/>
        <end position="971"/>
    </location>
</feature>
<feature type="compositionally biased region" description="Polar residues" evidence="2">
    <location>
        <begin position="35"/>
        <end position="45"/>
    </location>
</feature>
<gene>
    <name evidence="5" type="ORF">Lalb_Chr10g0106241</name>
</gene>
<dbReference type="GO" id="GO:0005697">
    <property type="term" value="C:telomerase holoenzyme complex"/>
    <property type="evidence" value="ECO:0007669"/>
    <property type="project" value="TreeGrafter"/>
</dbReference>
<dbReference type="InterPro" id="IPR018834">
    <property type="entry name" value="DNA/RNA-bd_Est1-type"/>
</dbReference>
<evidence type="ECO:0000256" key="1">
    <source>
        <dbReference type="ARBA" id="ARBA00022737"/>
    </source>
</evidence>
<dbReference type="AlphaFoldDB" id="A0A6A4PXI4"/>
<name>A0A6A4PXI4_LUPAL</name>
<sequence length="1075" mass="117688">MDDDSREGSAPSPRERAQRLYEKNLELENKRRRSAQAQVPSDPNAWSQMRENYEAIILEDHAFSEQHNIEYALWQLHYKRIEELRAFLNAALTSVSSKSSQGGKGPMRPDRITKIRLQFKTFLSEATGFYHDLIMKIRSKYGLPLGYFEDSENRIVMEKDGKKSADMKKGLISCHRCLIYLGDLARYKGLYGKGDSIKREFAAASSYYLQAASLWPSSGNPHHQLALLASYSGDELGTIYRYFRSLAVDSPFTTARDNLIVAFEKNRQSYSQLCGDVKALAARESSGQLTSRGRGKEEAKLATRGTGVEACPIKDGASNIQETLKSFCTRFVRLNGILFTRTSIETIGEVLSLVSASLHELLSSGKDEELNFGTDTLENGLAIVRIVSIIIFTVHSVNKESESQTYAEIVQRAVLLQNAFTASFELMGFIVERCVQLQDPSSSYLLPGILVFLEWLACHPDFATSNDVDENLATVRSKFWVHCISFLNKLLLAGPTSIESDVDETCFNNMGRYEEGETENRLALWEDIELRGFVPLLPAHIILDFSRKHSLGSGGEKERKARVKRVLAAGKALANVVSIDQKMIYFDSKGKKFTIGVEPQISDDFVLTSYSDIPDVEELKENTADRNKVGIVQPDQHQHSEGEEDDEVIVFKPIVAEKRVDMVAVSSWTPYEGSESVPTASGGDMKFQINSASNSLNNVNHQTSLPPVSGMLPQHLQSDQPLSLRWSEEATALANSLKSLRFSENGQVMKPDLPLQEAVAISNYAARPVPTQQPVSAGTGVLHSLSKAEDFVISSKVDAIIPSGVIADNSVVKTSSALQVGLKKTPVSRPSRHLGPPPGFGRVFPKQDTESTVSDLIISNPIMDGYSWLDGYQLPSTNGSLAHPNGSLAHPNGSLAHPNGSLAHPNGSLAHPNGSLAHPNGSLAHPNGSLAHPNGSLAHPNGSLAHPNGSLAHPNGSLAHPNGSLAHPNGSLAHPNGSLAYPIGSLAYPQLNLQQVSNNGLSGTASFPFPGKNVPSALQMEKQNGWQDYPSSELLKTHHGQQLDPQHQLTAGNQQFTTLPEQFQGQPIWTGRYFV</sequence>
<protein>
    <submittedName>
        <fullName evidence="5">Putative telomerase activating protein Est1</fullName>
    </submittedName>
</protein>
<reference evidence="6" key="1">
    <citation type="journal article" date="2020" name="Nat. Commun.">
        <title>Genome sequence of the cluster root forming white lupin.</title>
        <authorList>
            <person name="Hufnagel B."/>
            <person name="Marques A."/>
            <person name="Soriano A."/>
            <person name="Marques L."/>
            <person name="Divol F."/>
            <person name="Doumas P."/>
            <person name="Sallet E."/>
            <person name="Mancinotti D."/>
            <person name="Carrere S."/>
            <person name="Marande W."/>
            <person name="Arribat S."/>
            <person name="Keller J."/>
            <person name="Huneau C."/>
            <person name="Blein T."/>
            <person name="Aime D."/>
            <person name="Laguerre M."/>
            <person name="Taylor J."/>
            <person name="Schubert V."/>
            <person name="Nelson M."/>
            <person name="Geu-Flores F."/>
            <person name="Crespi M."/>
            <person name="Gallardo-Guerrero K."/>
            <person name="Delaux P.-M."/>
            <person name="Salse J."/>
            <person name="Berges H."/>
            <person name="Guyot R."/>
            <person name="Gouzy J."/>
            <person name="Peret B."/>
        </authorList>
    </citation>
    <scope>NUCLEOTIDE SEQUENCE [LARGE SCALE GENOMIC DNA]</scope>
    <source>
        <strain evidence="6">cv. Amiga</strain>
    </source>
</reference>
<keyword evidence="6" id="KW-1185">Reference proteome</keyword>
<dbReference type="InterPro" id="IPR019458">
    <property type="entry name" value="Est1-like_N"/>
</dbReference>
<dbReference type="SUPFAM" id="SSF101967">
    <property type="entry name" value="Adhesin YadA, collagen-binding domain"/>
    <property type="match status" value="1"/>
</dbReference>
<dbReference type="InterPro" id="IPR011049">
    <property type="entry name" value="Serralysin-like_metalloprot_C"/>
</dbReference>
<dbReference type="InterPro" id="IPR011990">
    <property type="entry name" value="TPR-like_helical_dom_sf"/>
</dbReference>
<evidence type="ECO:0000313" key="5">
    <source>
        <dbReference type="EMBL" id="KAE9606281.1"/>
    </source>
</evidence>
<proteinExistence type="predicted"/>
<feature type="domain" description="Telomerase activating protein Est1-like N-terminal" evidence="4">
    <location>
        <begin position="69"/>
        <end position="191"/>
    </location>
</feature>
<keyword evidence="1" id="KW-0677">Repeat</keyword>